<dbReference type="CDD" id="cd05398">
    <property type="entry name" value="NT_ClassII-CCAase"/>
    <property type="match status" value="1"/>
</dbReference>
<feature type="domain" description="HD" evidence="13">
    <location>
        <begin position="231"/>
        <end position="337"/>
    </location>
</feature>
<accession>A0A380U0G2</accession>
<keyword evidence="5 12" id="KW-0479">Metal-binding</keyword>
<dbReference type="Pfam" id="PF01966">
    <property type="entry name" value="HD"/>
    <property type="match status" value="1"/>
</dbReference>
<dbReference type="InterPro" id="IPR012006">
    <property type="entry name" value="CCA_bact"/>
</dbReference>
<dbReference type="HAMAP" id="MF_01261">
    <property type="entry name" value="CCA_bact_type1"/>
    <property type="match status" value="1"/>
</dbReference>
<feature type="binding site" evidence="12">
    <location>
        <position position="24"/>
    </location>
    <ligand>
        <name>Mg(2+)</name>
        <dbReference type="ChEBI" id="CHEBI:18420"/>
    </ligand>
</feature>
<dbReference type="Gene3D" id="1.10.3090.10">
    <property type="entry name" value="cca-adding enzyme, domain 2"/>
    <property type="match status" value="1"/>
</dbReference>
<comment type="similarity">
    <text evidence="12">Belongs to the tRNA nucleotidyltransferase/poly(A) polymerase family. Bacterial CCA-adding enzyme type 1 subfamily.</text>
</comment>
<feature type="binding site" evidence="12">
    <location>
        <position position="14"/>
    </location>
    <ligand>
        <name>CTP</name>
        <dbReference type="ChEBI" id="CHEBI:37563"/>
    </ligand>
</feature>
<evidence type="ECO:0000256" key="12">
    <source>
        <dbReference type="HAMAP-Rule" id="MF_01261"/>
    </source>
</evidence>
<keyword evidence="1 12" id="KW-0533">Nickel</keyword>
<sequence length="422" mass="48540">MVNMEIYLVGGAVRDKLLGLPVKDQDWVVVGATPEQLLNQGYQQVGKDFPVFLNPETKEEYALARTERKSGSGYTGFICDFSPNIPLEDDLIRRDLTINAIAQGIDGKLHDPYGGIQDLNHRILRHISPAFAEDPLRVLRVARFAARFHHLGFTIANETLALMCKLTEQGELEHLTTERIWLETEKALTEQNPEIYFDTLRKVGALKVLFPELDALYGIPNPAKHHPEIDSFMHTMMVLQQAALLTENTAMNKSAVRFAAICHDLGKALTPNDMLPHHYDHEKKGVQPVRKLCNRLKVPTYYKELAELTCEYHTHAHKAFELRAETIIKLFNTFDVWRKPQRFLEFLTACMADTRGRLGFEQVNYPQKDYLWMLYQVAIQVDIQQIIQDGFEKQGIRDELMTRRILAIKTKIDEIRPQFLTN</sequence>
<organism evidence="14 15">
    <name type="scientific">[Actinobacillus] rossii</name>
    <dbReference type="NCBI Taxonomy" id="123820"/>
    <lineage>
        <taxon>Bacteria</taxon>
        <taxon>Pseudomonadati</taxon>
        <taxon>Pseudomonadota</taxon>
        <taxon>Gammaproteobacteria</taxon>
        <taxon>Pasteurellales</taxon>
        <taxon>Pasteurellaceae</taxon>
    </lineage>
</organism>
<feature type="binding site" evidence="12">
    <location>
        <position position="94"/>
    </location>
    <ligand>
        <name>CTP</name>
        <dbReference type="ChEBI" id="CHEBI:37563"/>
    </ligand>
</feature>
<keyword evidence="12" id="KW-0511">Multifunctional enzyme</keyword>
<keyword evidence="9 12" id="KW-0067">ATP-binding</keyword>
<comment type="cofactor">
    <cofactor evidence="12">
        <name>Ni(2+)</name>
        <dbReference type="ChEBI" id="CHEBI:49786"/>
    </cofactor>
    <text evidence="12">Nickel for phosphatase activity.</text>
</comment>
<feature type="binding site" evidence="12">
    <location>
        <position position="140"/>
    </location>
    <ligand>
        <name>ATP</name>
        <dbReference type="ChEBI" id="CHEBI:30616"/>
    </ligand>
</feature>
<dbReference type="GO" id="GO:0016791">
    <property type="term" value="F:phosphatase activity"/>
    <property type="evidence" value="ECO:0007669"/>
    <property type="project" value="UniProtKB-UniRule"/>
</dbReference>
<dbReference type="GO" id="GO:0042245">
    <property type="term" value="P:RNA repair"/>
    <property type="evidence" value="ECO:0007669"/>
    <property type="project" value="UniProtKB-KW"/>
</dbReference>
<evidence type="ECO:0000256" key="3">
    <source>
        <dbReference type="ARBA" id="ARBA00022694"/>
    </source>
</evidence>
<dbReference type="NCBIfam" id="NF008137">
    <property type="entry name" value="PRK10885.1"/>
    <property type="match status" value="1"/>
</dbReference>
<dbReference type="SUPFAM" id="SSF81891">
    <property type="entry name" value="Poly A polymerase C-terminal region-like"/>
    <property type="match status" value="1"/>
</dbReference>
<feature type="binding site" evidence="12">
    <location>
        <position position="11"/>
    </location>
    <ligand>
        <name>ATP</name>
        <dbReference type="ChEBI" id="CHEBI:30616"/>
    </ligand>
</feature>
<keyword evidence="6 12" id="KW-0547">Nucleotide-binding</keyword>
<dbReference type="AlphaFoldDB" id="A0A380U0G2"/>
<dbReference type="GO" id="GO:0001680">
    <property type="term" value="P:tRNA 3'-terminal CCA addition"/>
    <property type="evidence" value="ECO:0007669"/>
    <property type="project" value="UniProtKB-UniRule"/>
</dbReference>
<evidence type="ECO:0000256" key="10">
    <source>
        <dbReference type="ARBA" id="ARBA00022842"/>
    </source>
</evidence>
<dbReference type="InterPro" id="IPR032828">
    <property type="entry name" value="PolyA_RNA-bd"/>
</dbReference>
<protein>
    <recommendedName>
        <fullName evidence="12">Multifunctional CCA protein</fullName>
    </recommendedName>
    <domain>
        <recommendedName>
            <fullName evidence="12">CCA-adding enzyme</fullName>
            <ecNumber evidence="12">2.7.7.72</ecNumber>
        </recommendedName>
        <alternativeName>
            <fullName evidence="12">CCA tRNA nucleotidyltransferase</fullName>
        </alternativeName>
        <alternativeName>
            <fullName evidence="12">tRNA CCA-pyrophosphorylase</fullName>
        </alternativeName>
        <alternativeName>
            <fullName evidence="12">tRNA adenylyl-/cytidylyl-transferase</fullName>
        </alternativeName>
        <alternativeName>
            <fullName evidence="12">tRNA nucleotidyltransferase</fullName>
        </alternativeName>
        <alternativeName>
            <fullName evidence="12">tRNA-NT</fullName>
        </alternativeName>
    </domain>
    <domain>
        <recommendedName>
            <fullName evidence="12">2'-nucleotidase</fullName>
            <ecNumber evidence="12">3.1.3.-</ecNumber>
        </recommendedName>
    </domain>
    <domain>
        <recommendedName>
            <fullName evidence="12">2',3'-cyclic phosphodiesterase</fullName>
            <ecNumber evidence="12">3.1.4.-</ecNumber>
        </recommendedName>
    </domain>
    <domain>
        <recommendedName>
            <fullName evidence="12">Phosphatase</fullName>
        </recommendedName>
    </domain>
</protein>
<evidence type="ECO:0000256" key="7">
    <source>
        <dbReference type="ARBA" id="ARBA00022800"/>
    </source>
</evidence>
<keyword evidence="11 12" id="KW-0694">RNA-binding</keyword>
<dbReference type="PROSITE" id="PS51831">
    <property type="entry name" value="HD"/>
    <property type="match status" value="1"/>
</dbReference>
<dbReference type="SUPFAM" id="SSF81301">
    <property type="entry name" value="Nucleotidyltransferase"/>
    <property type="match status" value="1"/>
</dbReference>
<dbReference type="InterPro" id="IPR043519">
    <property type="entry name" value="NT_sf"/>
</dbReference>
<evidence type="ECO:0000313" key="15">
    <source>
        <dbReference type="Proteomes" id="UP000254649"/>
    </source>
</evidence>
<feature type="binding site" evidence="12">
    <location>
        <position position="143"/>
    </location>
    <ligand>
        <name>CTP</name>
        <dbReference type="ChEBI" id="CHEBI:37563"/>
    </ligand>
</feature>
<evidence type="ECO:0000313" key="14">
    <source>
        <dbReference type="EMBL" id="SUT93975.1"/>
    </source>
</evidence>
<comment type="cofactor">
    <cofactor evidence="12">
        <name>Mg(2+)</name>
        <dbReference type="ChEBI" id="CHEBI:18420"/>
    </cofactor>
    <text evidence="12">Magnesium is required for nucleotidyltransferase activity.</text>
</comment>
<dbReference type="Pfam" id="PF12627">
    <property type="entry name" value="PolyA_pol_RNAbd"/>
    <property type="match status" value="1"/>
</dbReference>
<evidence type="ECO:0000256" key="8">
    <source>
        <dbReference type="ARBA" id="ARBA00022801"/>
    </source>
</evidence>
<comment type="catalytic activity">
    <reaction evidence="12">
        <text>a tRNA precursor + 2 CTP + ATP = a tRNA with a 3' CCA end + 3 diphosphate</text>
        <dbReference type="Rhea" id="RHEA:14433"/>
        <dbReference type="Rhea" id="RHEA-COMP:10465"/>
        <dbReference type="Rhea" id="RHEA-COMP:10468"/>
        <dbReference type="ChEBI" id="CHEBI:30616"/>
        <dbReference type="ChEBI" id="CHEBI:33019"/>
        <dbReference type="ChEBI" id="CHEBI:37563"/>
        <dbReference type="ChEBI" id="CHEBI:74896"/>
        <dbReference type="ChEBI" id="CHEBI:83071"/>
        <dbReference type="EC" id="2.7.7.72"/>
    </reaction>
</comment>
<feature type="binding site" evidence="12">
    <location>
        <position position="11"/>
    </location>
    <ligand>
        <name>CTP</name>
        <dbReference type="ChEBI" id="CHEBI:37563"/>
    </ligand>
</feature>
<dbReference type="EC" id="2.7.7.72" evidence="12"/>
<dbReference type="InterPro" id="IPR003607">
    <property type="entry name" value="HD/PDEase_dom"/>
</dbReference>
<reference evidence="14 15" key="1">
    <citation type="submission" date="2018-06" db="EMBL/GenBank/DDBJ databases">
        <authorList>
            <consortium name="Pathogen Informatics"/>
            <person name="Doyle S."/>
        </authorList>
    </citation>
    <scope>NUCLEOTIDE SEQUENCE [LARGE SCALE GENOMIC DNA]</scope>
    <source>
        <strain evidence="14 15">NCTC10801</strain>
    </source>
</reference>
<keyword evidence="7 12" id="KW-0692">RNA repair</keyword>
<dbReference type="InterPro" id="IPR006674">
    <property type="entry name" value="HD_domain"/>
</dbReference>
<gene>
    <name evidence="12 14" type="primary">cca</name>
    <name evidence="14" type="ORF">NCTC10801_02073</name>
</gene>
<dbReference type="EMBL" id="UFRQ01000003">
    <property type="protein sequence ID" value="SUT93975.1"/>
    <property type="molecule type" value="Genomic_DNA"/>
</dbReference>
<comment type="miscellaneous">
    <text evidence="12">A single active site specifically recognizes both ATP and CTP and is responsible for their addition.</text>
</comment>
<dbReference type="InterPro" id="IPR002646">
    <property type="entry name" value="PolA_pol_head_dom"/>
</dbReference>
<evidence type="ECO:0000259" key="13">
    <source>
        <dbReference type="PROSITE" id="PS51831"/>
    </source>
</evidence>
<comment type="catalytic activity">
    <reaction evidence="12">
        <text>a tRNA with a 3' CCA end + 2 CTP + ATP = a tRNA with a 3' CCACCA end + 3 diphosphate</text>
        <dbReference type="Rhea" id="RHEA:76235"/>
        <dbReference type="Rhea" id="RHEA-COMP:10468"/>
        <dbReference type="Rhea" id="RHEA-COMP:18655"/>
        <dbReference type="ChEBI" id="CHEBI:30616"/>
        <dbReference type="ChEBI" id="CHEBI:33019"/>
        <dbReference type="ChEBI" id="CHEBI:37563"/>
        <dbReference type="ChEBI" id="CHEBI:83071"/>
        <dbReference type="ChEBI" id="CHEBI:195187"/>
    </reaction>
</comment>
<keyword evidence="4 12" id="KW-0548">Nucleotidyltransferase</keyword>
<dbReference type="EC" id="3.1.3.-" evidence="12"/>
<dbReference type="InterPro" id="IPR050124">
    <property type="entry name" value="tRNA_CCA-adding_enzyme"/>
</dbReference>
<keyword evidence="3 12" id="KW-0819">tRNA processing</keyword>
<dbReference type="Proteomes" id="UP000254649">
    <property type="component" value="Unassembled WGS sequence"/>
</dbReference>
<dbReference type="NCBIfam" id="TIGR00277">
    <property type="entry name" value="HDIG"/>
    <property type="match status" value="1"/>
</dbReference>
<evidence type="ECO:0000256" key="9">
    <source>
        <dbReference type="ARBA" id="ARBA00022840"/>
    </source>
</evidence>
<keyword evidence="2 12" id="KW-0808">Transferase</keyword>
<evidence type="ECO:0000256" key="11">
    <source>
        <dbReference type="ARBA" id="ARBA00022884"/>
    </source>
</evidence>
<feature type="binding site" evidence="12">
    <location>
        <position position="26"/>
    </location>
    <ligand>
        <name>Mg(2+)</name>
        <dbReference type="ChEBI" id="CHEBI:18420"/>
    </ligand>
</feature>
<dbReference type="GO" id="GO:0000287">
    <property type="term" value="F:magnesium ion binding"/>
    <property type="evidence" value="ECO:0007669"/>
    <property type="project" value="UniProtKB-UniRule"/>
</dbReference>
<feature type="binding site" evidence="12">
    <location>
        <position position="94"/>
    </location>
    <ligand>
        <name>ATP</name>
        <dbReference type="ChEBI" id="CHEBI:30616"/>
    </ligand>
</feature>
<feature type="binding site" evidence="12">
    <location>
        <position position="140"/>
    </location>
    <ligand>
        <name>CTP</name>
        <dbReference type="ChEBI" id="CHEBI:37563"/>
    </ligand>
</feature>
<proteinExistence type="inferred from homology"/>
<dbReference type="GO" id="GO:0000049">
    <property type="term" value="F:tRNA binding"/>
    <property type="evidence" value="ECO:0007669"/>
    <property type="project" value="UniProtKB-UniRule"/>
</dbReference>
<evidence type="ECO:0000256" key="5">
    <source>
        <dbReference type="ARBA" id="ARBA00022723"/>
    </source>
</evidence>
<dbReference type="HAMAP" id="MF_01262">
    <property type="entry name" value="CCA_bact_type2"/>
    <property type="match status" value="1"/>
</dbReference>
<keyword evidence="8 12" id="KW-0378">Hydrolase</keyword>
<dbReference type="GO" id="GO:0005524">
    <property type="term" value="F:ATP binding"/>
    <property type="evidence" value="ECO:0007669"/>
    <property type="project" value="UniProtKB-UniRule"/>
</dbReference>
<dbReference type="EC" id="3.1.4.-" evidence="12"/>
<dbReference type="GO" id="GO:0004112">
    <property type="term" value="F:cyclic-nucleotide phosphodiesterase activity"/>
    <property type="evidence" value="ECO:0007669"/>
    <property type="project" value="UniProtKB-UniRule"/>
</dbReference>
<evidence type="ECO:0000256" key="6">
    <source>
        <dbReference type="ARBA" id="ARBA00022741"/>
    </source>
</evidence>
<dbReference type="InterPro" id="IPR006675">
    <property type="entry name" value="HDIG_dom"/>
</dbReference>
<evidence type="ECO:0000256" key="2">
    <source>
        <dbReference type="ARBA" id="ARBA00022679"/>
    </source>
</evidence>
<dbReference type="Pfam" id="PF01743">
    <property type="entry name" value="PolyA_pol"/>
    <property type="match status" value="1"/>
</dbReference>
<dbReference type="CDD" id="cd00077">
    <property type="entry name" value="HDc"/>
    <property type="match status" value="1"/>
</dbReference>
<comment type="function">
    <text evidence="12">Catalyzes the addition and repair of the essential 3'-terminal CCA sequence in tRNAs without using a nucleic acid template. Adds these three nucleotides in the order of C, C, and A to the tRNA nucleotide-73, using CTP and ATP as substrates and producing inorganic pyrophosphate. tRNA 3'-terminal CCA addition is required both for tRNA processing and repair. Also involved in tRNA surveillance by mediating tandem CCA addition to generate a CCACCA at the 3' terminus of unstable tRNAs. While stable tRNAs receive only 3'-terminal CCA, unstable tRNAs are marked with CCACCA and rapidly degraded.</text>
</comment>
<comment type="domain">
    <text evidence="12">Comprises two domains: an N-terminal domain containing the nucleotidyltransferase activity and a C-terminal HD domain associated with both phosphodiesterase and phosphatase activities.</text>
</comment>
<dbReference type="PANTHER" id="PTHR47545:SF1">
    <property type="entry name" value="MULTIFUNCTIONAL CCA PROTEIN"/>
    <property type="match status" value="1"/>
</dbReference>
<keyword evidence="15" id="KW-1185">Reference proteome</keyword>
<name>A0A380U0G2_9PAST</name>
<comment type="subunit">
    <text evidence="12">Monomer. Can also form homodimers and oligomers.</text>
</comment>
<evidence type="ECO:0000256" key="1">
    <source>
        <dbReference type="ARBA" id="ARBA00022596"/>
    </source>
</evidence>
<dbReference type="PANTHER" id="PTHR47545">
    <property type="entry name" value="MULTIFUNCTIONAL CCA PROTEIN"/>
    <property type="match status" value="1"/>
</dbReference>
<feature type="binding site" evidence="12">
    <location>
        <position position="143"/>
    </location>
    <ligand>
        <name>ATP</name>
        <dbReference type="ChEBI" id="CHEBI:30616"/>
    </ligand>
</feature>
<dbReference type="Gene3D" id="3.30.460.10">
    <property type="entry name" value="Beta Polymerase, domain 2"/>
    <property type="match status" value="1"/>
</dbReference>
<dbReference type="PIRSF" id="PIRSF000813">
    <property type="entry name" value="CCA_bact"/>
    <property type="match status" value="1"/>
</dbReference>
<evidence type="ECO:0000256" key="4">
    <source>
        <dbReference type="ARBA" id="ARBA00022695"/>
    </source>
</evidence>
<dbReference type="GO" id="GO:0160016">
    <property type="term" value="F:CCACCA tRNA nucleotidyltransferase activity"/>
    <property type="evidence" value="ECO:0007669"/>
    <property type="project" value="RHEA"/>
</dbReference>
<keyword evidence="10 12" id="KW-0460">Magnesium</keyword>
<feature type="binding site" evidence="12">
    <location>
        <position position="14"/>
    </location>
    <ligand>
        <name>ATP</name>
        <dbReference type="ChEBI" id="CHEBI:30616"/>
    </ligand>
</feature>
<dbReference type="GO" id="GO:0004810">
    <property type="term" value="F:CCA tRNA nucleotidyltransferase activity"/>
    <property type="evidence" value="ECO:0007669"/>
    <property type="project" value="UniProtKB-UniRule"/>
</dbReference>